<name>A0A9X4BGC1_9GAMM</name>
<protein>
    <submittedName>
        <fullName evidence="1">Uncharacterized protein</fullName>
    </submittedName>
</protein>
<proteinExistence type="predicted"/>
<evidence type="ECO:0000313" key="1">
    <source>
        <dbReference type="EMBL" id="MDC8012570.1"/>
    </source>
</evidence>
<reference evidence="1" key="1">
    <citation type="submission" date="2023-02" db="EMBL/GenBank/DDBJ databases">
        <title>Tahibacter soli sp. nov. isolated from soil.</title>
        <authorList>
            <person name="Baek J.H."/>
            <person name="Lee J.K."/>
            <person name="Choi D.G."/>
            <person name="Jeon C.O."/>
        </authorList>
    </citation>
    <scope>NUCLEOTIDE SEQUENCE</scope>
    <source>
        <strain evidence="1">BL</strain>
    </source>
</reference>
<dbReference type="AlphaFoldDB" id="A0A9X4BGC1"/>
<accession>A0A9X4BGC1</accession>
<organism evidence="1 2">
    <name type="scientific">Tahibacter soli</name>
    <dbReference type="NCBI Taxonomy" id="2983605"/>
    <lineage>
        <taxon>Bacteria</taxon>
        <taxon>Pseudomonadati</taxon>
        <taxon>Pseudomonadota</taxon>
        <taxon>Gammaproteobacteria</taxon>
        <taxon>Lysobacterales</taxon>
        <taxon>Rhodanobacteraceae</taxon>
        <taxon>Tahibacter</taxon>
    </lineage>
</organism>
<comment type="caution">
    <text evidence="1">The sequence shown here is derived from an EMBL/GenBank/DDBJ whole genome shotgun (WGS) entry which is preliminary data.</text>
</comment>
<sequence>MIRLLLGIAMVVIGMLNLAMAEENKSPHRVMFDDVGERVCRVSMYELIVKPERYDGKLIQVIGYFADGGSIGSG</sequence>
<dbReference type="RefSeq" id="WP_263541142.1">
    <property type="nucleotide sequence ID" value="NZ_JAOVZO020000011.1"/>
</dbReference>
<dbReference type="Proteomes" id="UP001139971">
    <property type="component" value="Unassembled WGS sequence"/>
</dbReference>
<evidence type="ECO:0000313" key="2">
    <source>
        <dbReference type="Proteomes" id="UP001139971"/>
    </source>
</evidence>
<gene>
    <name evidence="1" type="ORF">OD750_008415</name>
</gene>
<keyword evidence="2" id="KW-1185">Reference proteome</keyword>
<dbReference type="EMBL" id="JAOVZO020000011">
    <property type="protein sequence ID" value="MDC8012570.1"/>
    <property type="molecule type" value="Genomic_DNA"/>
</dbReference>